<dbReference type="Proteomes" id="UP001519287">
    <property type="component" value="Unassembled WGS sequence"/>
</dbReference>
<gene>
    <name evidence="1" type="ORF">J2Z66_003542</name>
</gene>
<comment type="caution">
    <text evidence="1">The sequence shown here is derived from an EMBL/GenBank/DDBJ whole genome shotgun (WGS) entry which is preliminary data.</text>
</comment>
<dbReference type="EMBL" id="JAGGLB010000011">
    <property type="protein sequence ID" value="MBP1991934.1"/>
    <property type="molecule type" value="Genomic_DNA"/>
</dbReference>
<name>A0ABS4IZH3_9BACL</name>
<organism evidence="1 2">
    <name type="scientific">Paenibacillus eucommiae</name>
    <dbReference type="NCBI Taxonomy" id="1355755"/>
    <lineage>
        <taxon>Bacteria</taxon>
        <taxon>Bacillati</taxon>
        <taxon>Bacillota</taxon>
        <taxon>Bacilli</taxon>
        <taxon>Bacillales</taxon>
        <taxon>Paenibacillaceae</taxon>
        <taxon>Paenibacillus</taxon>
    </lineage>
</organism>
<sequence length="168" mass="19637">MVRFEICINTGQWCRFTEFYVEHRQRIIPDYKVIHALVDVKNYMRRGRGAILTDEADQVVGMGSFVLGLADQGFEHKEIAVLGNCYFTDQYQNNRTFVRGLQVLAEQIGEAGNNVKEVRIPTAADNAYTNHLYQKFSKRIHTFPTLYGQFHVYSTTYDQFVSFCRRFR</sequence>
<reference evidence="1 2" key="1">
    <citation type="submission" date="2021-03" db="EMBL/GenBank/DDBJ databases">
        <title>Genomic Encyclopedia of Type Strains, Phase IV (KMG-IV): sequencing the most valuable type-strain genomes for metagenomic binning, comparative biology and taxonomic classification.</title>
        <authorList>
            <person name="Goeker M."/>
        </authorList>
    </citation>
    <scope>NUCLEOTIDE SEQUENCE [LARGE SCALE GENOMIC DNA]</scope>
    <source>
        <strain evidence="1 2">DSM 26048</strain>
    </source>
</reference>
<keyword evidence="2" id="KW-1185">Reference proteome</keyword>
<proteinExistence type="predicted"/>
<accession>A0ABS4IZH3</accession>
<evidence type="ECO:0000313" key="2">
    <source>
        <dbReference type="Proteomes" id="UP001519287"/>
    </source>
</evidence>
<evidence type="ECO:0000313" key="1">
    <source>
        <dbReference type="EMBL" id="MBP1991934.1"/>
    </source>
</evidence>
<dbReference type="RefSeq" id="WP_209972659.1">
    <property type="nucleotide sequence ID" value="NZ_JAGGLB010000011.1"/>
</dbReference>
<protein>
    <submittedName>
        <fullName evidence="1">Uncharacterized protein</fullName>
    </submittedName>
</protein>